<accession>A0ABD2NZN5</accession>
<dbReference type="AlphaFoldDB" id="A0ABD2NZN5"/>
<protein>
    <submittedName>
        <fullName evidence="1">Uncharacterized protein</fullName>
    </submittedName>
</protein>
<sequence length="103" mass="12094">MVGKKDVSKLEIKLKRIDRKSTGRPVDIRKLHNPEIKREVQISISNTITNATNNNGSNLDQWDKVREAIQVTCTQLPQKEKKERKEWMTDEILGLMEERRTHK</sequence>
<keyword evidence="2" id="KW-1185">Reference proteome</keyword>
<organism evidence="1 2">
    <name type="scientific">Cryptolaemus montrouzieri</name>
    <dbReference type="NCBI Taxonomy" id="559131"/>
    <lineage>
        <taxon>Eukaryota</taxon>
        <taxon>Metazoa</taxon>
        <taxon>Ecdysozoa</taxon>
        <taxon>Arthropoda</taxon>
        <taxon>Hexapoda</taxon>
        <taxon>Insecta</taxon>
        <taxon>Pterygota</taxon>
        <taxon>Neoptera</taxon>
        <taxon>Endopterygota</taxon>
        <taxon>Coleoptera</taxon>
        <taxon>Polyphaga</taxon>
        <taxon>Cucujiformia</taxon>
        <taxon>Coccinelloidea</taxon>
        <taxon>Coccinellidae</taxon>
        <taxon>Scymninae</taxon>
        <taxon>Scymnini</taxon>
        <taxon>Cryptolaemus</taxon>
    </lineage>
</organism>
<evidence type="ECO:0000313" key="2">
    <source>
        <dbReference type="Proteomes" id="UP001516400"/>
    </source>
</evidence>
<dbReference type="Proteomes" id="UP001516400">
    <property type="component" value="Unassembled WGS sequence"/>
</dbReference>
<name>A0ABD2NZN5_9CUCU</name>
<dbReference type="EMBL" id="JABFTP020000165">
    <property type="protein sequence ID" value="KAL3283826.1"/>
    <property type="molecule type" value="Genomic_DNA"/>
</dbReference>
<reference evidence="1 2" key="1">
    <citation type="journal article" date="2021" name="BMC Biol.">
        <title>Horizontally acquired antibacterial genes associated with adaptive radiation of ladybird beetles.</title>
        <authorList>
            <person name="Li H.S."/>
            <person name="Tang X.F."/>
            <person name="Huang Y.H."/>
            <person name="Xu Z.Y."/>
            <person name="Chen M.L."/>
            <person name="Du X.Y."/>
            <person name="Qiu B.Y."/>
            <person name="Chen P.T."/>
            <person name="Zhang W."/>
            <person name="Slipinski A."/>
            <person name="Escalona H.E."/>
            <person name="Waterhouse R.M."/>
            <person name="Zwick A."/>
            <person name="Pang H."/>
        </authorList>
    </citation>
    <scope>NUCLEOTIDE SEQUENCE [LARGE SCALE GENOMIC DNA]</scope>
    <source>
        <strain evidence="1">SYSU2018</strain>
    </source>
</reference>
<gene>
    <name evidence="1" type="ORF">HHI36_017997</name>
</gene>
<feature type="non-terminal residue" evidence="1">
    <location>
        <position position="103"/>
    </location>
</feature>
<evidence type="ECO:0000313" key="1">
    <source>
        <dbReference type="EMBL" id="KAL3283826.1"/>
    </source>
</evidence>
<proteinExistence type="predicted"/>
<comment type="caution">
    <text evidence="1">The sequence shown here is derived from an EMBL/GenBank/DDBJ whole genome shotgun (WGS) entry which is preliminary data.</text>
</comment>